<dbReference type="Pfam" id="PF04341">
    <property type="entry name" value="DUF485"/>
    <property type="match status" value="1"/>
</dbReference>
<dbReference type="RefSeq" id="WP_063455058.1">
    <property type="nucleotide sequence ID" value="NZ_CP115969.1"/>
</dbReference>
<accession>A0AB35BV53</accession>
<keyword evidence="1" id="KW-0812">Transmembrane</keyword>
<dbReference type="GeneID" id="58263355"/>
<sequence length="115" mass="13182">MSDSTDQQHDGLTYQQFIAIEEMPEFNHFVRRKNIFLFSVTGSFLFIYILLPILAFQPFLQTPVVGAITGVWFYSAGLFLMTIVLCTLYVRKASQFDRESAAVLQKFEEMQGGQP</sequence>
<feature type="transmembrane region" description="Helical" evidence="1">
    <location>
        <begin position="35"/>
        <end position="59"/>
    </location>
</feature>
<dbReference type="PANTHER" id="PTHR38441">
    <property type="entry name" value="INTEGRAL MEMBRANE PROTEIN-RELATED"/>
    <property type="match status" value="1"/>
</dbReference>
<name>A0AB35BV53_9GAMM</name>
<keyword evidence="1" id="KW-1133">Transmembrane helix</keyword>
<organism evidence="2 3">
    <name type="scientific">Wohlfahrtiimonas chitiniclastica</name>
    <dbReference type="NCBI Taxonomy" id="400946"/>
    <lineage>
        <taxon>Bacteria</taxon>
        <taxon>Pseudomonadati</taxon>
        <taxon>Pseudomonadota</taxon>
        <taxon>Gammaproteobacteria</taxon>
        <taxon>Cardiobacteriales</taxon>
        <taxon>Ignatzschineriaceae</taxon>
        <taxon>Wohlfahrtiimonas</taxon>
    </lineage>
</organism>
<evidence type="ECO:0000313" key="3">
    <source>
        <dbReference type="Proteomes" id="UP000680020"/>
    </source>
</evidence>
<dbReference type="AlphaFoldDB" id="A0AB35BV53"/>
<dbReference type="PANTHER" id="PTHR38441:SF1">
    <property type="entry name" value="MEMBRANE PROTEIN"/>
    <property type="match status" value="1"/>
</dbReference>
<proteinExistence type="predicted"/>
<dbReference type="Proteomes" id="UP000680020">
    <property type="component" value="Unassembled WGS sequence"/>
</dbReference>
<comment type="caution">
    <text evidence="2">The sequence shown here is derived from an EMBL/GenBank/DDBJ whole genome shotgun (WGS) entry which is preliminary data.</text>
</comment>
<dbReference type="EMBL" id="JAGIBU010000001">
    <property type="protein sequence ID" value="MBS7823614.1"/>
    <property type="molecule type" value="Genomic_DNA"/>
</dbReference>
<feature type="transmembrane region" description="Helical" evidence="1">
    <location>
        <begin position="71"/>
        <end position="90"/>
    </location>
</feature>
<evidence type="ECO:0000256" key="1">
    <source>
        <dbReference type="SAM" id="Phobius"/>
    </source>
</evidence>
<protein>
    <submittedName>
        <fullName evidence="2">DUF485 domain-containing protein</fullName>
    </submittedName>
</protein>
<evidence type="ECO:0000313" key="2">
    <source>
        <dbReference type="EMBL" id="MBS7823614.1"/>
    </source>
</evidence>
<dbReference type="InterPro" id="IPR007436">
    <property type="entry name" value="DUF485"/>
</dbReference>
<gene>
    <name evidence="2" type="ORF">J7561_00150</name>
</gene>
<reference evidence="2" key="1">
    <citation type="submission" date="2021-03" db="EMBL/GenBank/DDBJ databases">
        <title>Identification and antibiotic profiling of Wohlfahrtiimonas chitiniclastica, an underestimated human pathogen.</title>
        <authorList>
            <person name="Kopf A."/>
            <person name="Bunk B."/>
            <person name="Coldewey S."/>
            <person name="Gunzer F."/>
            <person name="Riedel T."/>
            <person name="Schroettner P."/>
        </authorList>
    </citation>
    <scope>NUCLEOTIDE SEQUENCE</scope>
    <source>
        <strain evidence="2">DSM 100917</strain>
    </source>
</reference>
<keyword evidence="1" id="KW-0472">Membrane</keyword>